<gene>
    <name evidence="1" type="ORF">JCM15548_12712</name>
</gene>
<comment type="caution">
    <text evidence="1">The sequence shown here is derived from an EMBL/GenBank/DDBJ whole genome shotgun (WGS) entry which is preliminary data.</text>
</comment>
<keyword evidence="2" id="KW-1185">Reference proteome</keyword>
<dbReference type="AlphaFoldDB" id="A0A0E9LYY4"/>
<dbReference type="Proteomes" id="UP000032900">
    <property type="component" value="Unassembled WGS sequence"/>
</dbReference>
<sequence length="106" mass="13136">MAKQKHGRTYTQRIFEIHRSQRLHWVKYHIDEKTNKKIEIFSTEERINGKKKYRTYIYNLTQKYVVVLEPQRSKTDYYLLSAYYLNKHYGEKKMKKKMKSKLKDIL</sequence>
<name>A0A0E9LYY4_9BACT</name>
<dbReference type="EMBL" id="BAZW01000023">
    <property type="protein sequence ID" value="GAO30444.1"/>
    <property type="molecule type" value="Genomic_DNA"/>
</dbReference>
<organism evidence="1 2">
    <name type="scientific">Geofilum rubicundum JCM 15548</name>
    <dbReference type="NCBI Taxonomy" id="1236989"/>
    <lineage>
        <taxon>Bacteria</taxon>
        <taxon>Pseudomonadati</taxon>
        <taxon>Bacteroidota</taxon>
        <taxon>Bacteroidia</taxon>
        <taxon>Marinilabiliales</taxon>
        <taxon>Marinilabiliaceae</taxon>
        <taxon>Geofilum</taxon>
    </lineage>
</organism>
<dbReference type="OrthoDB" id="837327at2"/>
<accession>A0A0E9LYY4</accession>
<protein>
    <submittedName>
        <fullName evidence="1">Uncharacterized protein</fullName>
    </submittedName>
</protein>
<reference evidence="1 2" key="1">
    <citation type="journal article" date="2015" name="Microbes Environ.">
        <title>Distribution and evolution of nitrogen fixation genes in the phylum bacteroidetes.</title>
        <authorList>
            <person name="Inoue J."/>
            <person name="Oshima K."/>
            <person name="Suda W."/>
            <person name="Sakamoto M."/>
            <person name="Iino T."/>
            <person name="Noda S."/>
            <person name="Hongoh Y."/>
            <person name="Hattori M."/>
            <person name="Ohkuma M."/>
        </authorList>
    </citation>
    <scope>NUCLEOTIDE SEQUENCE [LARGE SCALE GENOMIC DNA]</scope>
    <source>
        <strain evidence="1">JCM 15548</strain>
    </source>
</reference>
<proteinExistence type="predicted"/>
<evidence type="ECO:0000313" key="2">
    <source>
        <dbReference type="Proteomes" id="UP000032900"/>
    </source>
</evidence>
<dbReference type="RefSeq" id="WP_062125442.1">
    <property type="nucleotide sequence ID" value="NZ_BAZW01000023.1"/>
</dbReference>
<evidence type="ECO:0000313" key="1">
    <source>
        <dbReference type="EMBL" id="GAO30444.1"/>
    </source>
</evidence>